<organism evidence="1 2">
    <name type="scientific">Muricoccus vinaceus</name>
    <dbReference type="NCBI Taxonomy" id="424704"/>
    <lineage>
        <taxon>Bacteria</taxon>
        <taxon>Pseudomonadati</taxon>
        <taxon>Pseudomonadota</taxon>
        <taxon>Alphaproteobacteria</taxon>
        <taxon>Acetobacterales</taxon>
        <taxon>Roseomonadaceae</taxon>
        <taxon>Muricoccus</taxon>
    </lineage>
</organism>
<dbReference type="Proteomes" id="UP001589789">
    <property type="component" value="Unassembled WGS sequence"/>
</dbReference>
<proteinExistence type="predicted"/>
<name>A0ABV6ILQ9_9PROT</name>
<comment type="caution">
    <text evidence="1">The sequence shown here is derived from an EMBL/GenBank/DDBJ whole genome shotgun (WGS) entry which is preliminary data.</text>
</comment>
<evidence type="ECO:0000313" key="1">
    <source>
        <dbReference type="EMBL" id="MFC0384277.1"/>
    </source>
</evidence>
<sequence>MSDPLNVVPRRLVPIAGPLAWLAAELPPSEQMLPLGAEHAAELAGSGPTPRLDALTEELRPRLDHGRGFALLRGLPMHGDPAAPLRALAGRLGRVVPPAPATGSRHAEACDILLLRATEPAATALRSAATIHNTLLRQDRAALAALYEARGEPAVPVFSNDGGIFAARWDDAALPADRLPSALAEALGEALPLPLRTGDILALNPFLVWADRVPGALLEACRTEPSRLDNEGFSGLA</sequence>
<dbReference type="EMBL" id="JBHLVZ010000002">
    <property type="protein sequence ID" value="MFC0384277.1"/>
    <property type="molecule type" value="Genomic_DNA"/>
</dbReference>
<gene>
    <name evidence="1" type="ORF">ACFFIC_01785</name>
</gene>
<evidence type="ECO:0000313" key="2">
    <source>
        <dbReference type="Proteomes" id="UP001589789"/>
    </source>
</evidence>
<keyword evidence="2" id="KW-1185">Reference proteome</keyword>
<dbReference type="SUPFAM" id="SSF51197">
    <property type="entry name" value="Clavaminate synthase-like"/>
    <property type="match status" value="1"/>
</dbReference>
<reference evidence="1 2" key="1">
    <citation type="submission" date="2024-09" db="EMBL/GenBank/DDBJ databases">
        <authorList>
            <person name="Sun Q."/>
            <person name="Mori K."/>
        </authorList>
    </citation>
    <scope>NUCLEOTIDE SEQUENCE [LARGE SCALE GENOMIC DNA]</scope>
    <source>
        <strain evidence="1 2">CCM 7468</strain>
    </source>
</reference>
<dbReference type="RefSeq" id="WP_377048314.1">
    <property type="nucleotide sequence ID" value="NZ_JBHLVZ010000002.1"/>
</dbReference>
<protein>
    <submittedName>
        <fullName evidence="1">Uncharacterized protein</fullName>
    </submittedName>
</protein>
<accession>A0ABV6ILQ9</accession>